<feature type="transmembrane region" description="Helical" evidence="6">
    <location>
        <begin position="45"/>
        <end position="65"/>
    </location>
</feature>
<dbReference type="Proteomes" id="UP000274822">
    <property type="component" value="Unassembled WGS sequence"/>
</dbReference>
<keyword evidence="5 6" id="KW-0472">Membrane</keyword>
<evidence type="ECO:0000259" key="7">
    <source>
        <dbReference type="Pfam" id="PF12832"/>
    </source>
</evidence>
<evidence type="ECO:0000256" key="2">
    <source>
        <dbReference type="ARBA" id="ARBA00005241"/>
    </source>
</evidence>
<comment type="caution">
    <text evidence="8">The sequence shown here is derived from an EMBL/GenBank/DDBJ whole genome shotgun (WGS) entry which is preliminary data.</text>
</comment>
<protein>
    <recommendedName>
        <fullName evidence="7">Major facilitator superfamily associated domain-containing protein</fullName>
    </recommendedName>
</protein>
<evidence type="ECO:0000256" key="1">
    <source>
        <dbReference type="ARBA" id="ARBA00004141"/>
    </source>
</evidence>
<evidence type="ECO:0000313" key="8">
    <source>
        <dbReference type="EMBL" id="RUS26328.1"/>
    </source>
</evidence>
<dbReference type="AlphaFoldDB" id="A0A433Q936"/>
<dbReference type="InterPro" id="IPR036259">
    <property type="entry name" value="MFS_trans_sf"/>
</dbReference>
<feature type="domain" description="Major facilitator superfamily associated" evidence="7">
    <location>
        <begin position="13"/>
        <end position="76"/>
    </location>
</feature>
<dbReference type="Gene3D" id="1.20.1250.20">
    <property type="entry name" value="MFS general substrate transporter like domains"/>
    <property type="match status" value="1"/>
</dbReference>
<dbReference type="SUPFAM" id="SSF103473">
    <property type="entry name" value="MFS general substrate transporter"/>
    <property type="match status" value="1"/>
</dbReference>
<organism evidence="8 9">
    <name type="scientific">Jimgerdemannia flammicorona</name>
    <dbReference type="NCBI Taxonomy" id="994334"/>
    <lineage>
        <taxon>Eukaryota</taxon>
        <taxon>Fungi</taxon>
        <taxon>Fungi incertae sedis</taxon>
        <taxon>Mucoromycota</taxon>
        <taxon>Mucoromycotina</taxon>
        <taxon>Endogonomycetes</taxon>
        <taxon>Endogonales</taxon>
        <taxon>Endogonaceae</taxon>
        <taxon>Jimgerdemannia</taxon>
    </lineage>
</organism>
<evidence type="ECO:0000256" key="5">
    <source>
        <dbReference type="ARBA" id="ARBA00023136"/>
    </source>
</evidence>
<dbReference type="Pfam" id="PF12832">
    <property type="entry name" value="MFS_1_like"/>
    <property type="match status" value="1"/>
</dbReference>
<evidence type="ECO:0000256" key="6">
    <source>
        <dbReference type="SAM" id="Phobius"/>
    </source>
</evidence>
<dbReference type="EMBL" id="RBNJ01010733">
    <property type="protein sequence ID" value="RUS26328.1"/>
    <property type="molecule type" value="Genomic_DNA"/>
</dbReference>
<keyword evidence="4 6" id="KW-1133">Transmembrane helix</keyword>
<evidence type="ECO:0000313" key="9">
    <source>
        <dbReference type="Proteomes" id="UP000274822"/>
    </source>
</evidence>
<dbReference type="InterPro" id="IPR051717">
    <property type="entry name" value="MFS_MFSD6"/>
</dbReference>
<name>A0A433Q936_9FUNG</name>
<comment type="similarity">
    <text evidence="2">Belongs to the major facilitator superfamily. MFSD6 family.</text>
</comment>
<reference evidence="8 9" key="1">
    <citation type="journal article" date="2018" name="New Phytol.">
        <title>Phylogenomics of Endogonaceae and evolution of mycorrhizas within Mucoromycota.</title>
        <authorList>
            <person name="Chang Y."/>
            <person name="Desiro A."/>
            <person name="Na H."/>
            <person name="Sandor L."/>
            <person name="Lipzen A."/>
            <person name="Clum A."/>
            <person name="Barry K."/>
            <person name="Grigoriev I.V."/>
            <person name="Martin F.M."/>
            <person name="Stajich J.E."/>
            <person name="Smith M.E."/>
            <person name="Bonito G."/>
            <person name="Spatafora J.W."/>
        </authorList>
    </citation>
    <scope>NUCLEOTIDE SEQUENCE [LARGE SCALE GENOMIC DNA]</scope>
    <source>
        <strain evidence="8 9">AD002</strain>
    </source>
</reference>
<keyword evidence="3 6" id="KW-0812">Transmembrane</keyword>
<evidence type="ECO:0000256" key="4">
    <source>
        <dbReference type="ARBA" id="ARBA00022989"/>
    </source>
</evidence>
<keyword evidence="9" id="KW-1185">Reference proteome</keyword>
<accession>A0A433Q936</accession>
<evidence type="ECO:0000256" key="3">
    <source>
        <dbReference type="ARBA" id="ARBA00022692"/>
    </source>
</evidence>
<dbReference type="PANTHER" id="PTHR16172">
    <property type="entry name" value="MAJOR FACILITATOR SUPERFAMILY DOMAIN-CONTAINING PROTEIN 6-LIKE"/>
    <property type="match status" value="1"/>
</dbReference>
<gene>
    <name evidence="8" type="ORF">BC938DRAFT_470915</name>
</gene>
<feature type="transmembrane region" description="Helical" evidence="6">
    <location>
        <begin position="77"/>
        <end position="101"/>
    </location>
</feature>
<comment type="subcellular location">
    <subcellularLocation>
        <location evidence="1">Membrane</location>
        <topology evidence="1">Multi-pass membrane protein</topology>
    </subcellularLocation>
</comment>
<dbReference type="PANTHER" id="PTHR16172:SF41">
    <property type="entry name" value="MAJOR FACILITATOR SUPERFAMILY DOMAIN-CONTAINING PROTEIN 6-LIKE"/>
    <property type="match status" value="1"/>
</dbReference>
<sequence>MTDSSSAQTSPIIPGIAFSALWGAGVVHADELAPPHLQATSQGVLAAMYAGLGAGLGSLLGGVLYEHWGAKNMFRVVIVITIFSLLTFLDTSTSYGLFGIWKRYWAWWERRKEATAEQWKEGISNGRVTEHGW</sequence>
<dbReference type="GO" id="GO:0016020">
    <property type="term" value="C:membrane"/>
    <property type="evidence" value="ECO:0007669"/>
    <property type="project" value="UniProtKB-SubCell"/>
</dbReference>
<proteinExistence type="inferred from homology"/>
<dbReference type="InterPro" id="IPR024989">
    <property type="entry name" value="MFS_assoc_dom"/>
</dbReference>